<protein>
    <submittedName>
        <fullName evidence="1">Uncharacterized protein</fullName>
    </submittedName>
</protein>
<gene>
    <name evidence="1" type="ORF">CAMP_LOCUS12747</name>
</gene>
<dbReference type="PANTHER" id="PTHR36955">
    <property type="entry name" value="SECRETED NEMATODE CLADE V PROTEIN GENE FAMILY"/>
    <property type="match status" value="1"/>
</dbReference>
<reference evidence="1" key="1">
    <citation type="submission" date="2022-11" db="EMBL/GenBank/DDBJ databases">
        <authorList>
            <person name="Kikuchi T."/>
        </authorList>
    </citation>
    <scope>NUCLEOTIDE SEQUENCE</scope>
    <source>
        <strain evidence="1">PS1010</strain>
    </source>
</reference>
<sequence>MDTLDEFTKSEDINYPTTQIRQKIAEIGGKFAAIFEIAEDEATCEEVANFVRPATKFAKNEVDFSLLKCPGEKPVVLTN</sequence>
<dbReference type="Proteomes" id="UP001152747">
    <property type="component" value="Unassembled WGS sequence"/>
</dbReference>
<organism evidence="1 2">
    <name type="scientific">Caenorhabditis angaria</name>
    <dbReference type="NCBI Taxonomy" id="860376"/>
    <lineage>
        <taxon>Eukaryota</taxon>
        <taxon>Metazoa</taxon>
        <taxon>Ecdysozoa</taxon>
        <taxon>Nematoda</taxon>
        <taxon>Chromadorea</taxon>
        <taxon>Rhabditida</taxon>
        <taxon>Rhabditina</taxon>
        <taxon>Rhabditomorpha</taxon>
        <taxon>Rhabditoidea</taxon>
        <taxon>Rhabditidae</taxon>
        <taxon>Peloderinae</taxon>
        <taxon>Caenorhabditis</taxon>
    </lineage>
</organism>
<dbReference type="Pfam" id="PF17619">
    <property type="entry name" value="SCVP"/>
    <property type="match status" value="1"/>
</dbReference>
<dbReference type="EMBL" id="CANHGI010000005">
    <property type="protein sequence ID" value="CAI5450110.1"/>
    <property type="molecule type" value="Genomic_DNA"/>
</dbReference>
<dbReference type="PANTHER" id="PTHR36955:SF1">
    <property type="entry name" value="SECRETED NEMATODE CLADE V PROTEIN GENE FAMILY"/>
    <property type="match status" value="1"/>
</dbReference>
<dbReference type="InterPro" id="IPR035126">
    <property type="entry name" value="SCVP"/>
</dbReference>
<proteinExistence type="predicted"/>
<evidence type="ECO:0000313" key="1">
    <source>
        <dbReference type="EMBL" id="CAI5450110.1"/>
    </source>
</evidence>
<evidence type="ECO:0000313" key="2">
    <source>
        <dbReference type="Proteomes" id="UP001152747"/>
    </source>
</evidence>
<name>A0A9P1IQG0_9PELO</name>
<accession>A0A9P1IQG0</accession>
<comment type="caution">
    <text evidence="1">The sequence shown here is derived from an EMBL/GenBank/DDBJ whole genome shotgun (WGS) entry which is preliminary data.</text>
</comment>
<keyword evidence="2" id="KW-1185">Reference proteome</keyword>
<dbReference type="OrthoDB" id="5776926at2759"/>
<dbReference type="AlphaFoldDB" id="A0A9P1IQG0"/>